<dbReference type="Proteomes" id="UP000203316">
    <property type="component" value="Segment"/>
</dbReference>
<reference evidence="2 3" key="1">
    <citation type="submission" date="2007-11" db="EMBL/GenBank/DDBJ databases">
        <title>Sequence and organization of Orgyia leucostigma nucleopolyhedrovirus genome.</title>
        <authorList>
            <person name="Eveleigh R.J.M."/>
            <person name="Lapointe R."/>
            <person name="Graham R.I."/>
            <person name="Lauzon H.A.M."/>
            <person name="Pavlik L."/>
            <person name="Arif B.M."/>
            <person name="Lucarotti C.J."/>
        </authorList>
    </citation>
    <scope>NUCLEOTIDE SEQUENCE [LARGE SCALE GENOMIC DNA]</scope>
    <source>
        <strain evidence="2">CFS-77</strain>
    </source>
</reference>
<feature type="compositionally biased region" description="Low complexity" evidence="1">
    <location>
        <begin position="82"/>
        <end position="104"/>
    </location>
</feature>
<dbReference type="EMBL" id="EU309041">
    <property type="protein sequence ID" value="ABY65759.1"/>
    <property type="molecule type" value="Genomic_DNA"/>
</dbReference>
<keyword evidence="3" id="KW-1185">Reference proteome</keyword>
<dbReference type="Gene3D" id="1.10.1740.70">
    <property type="entry name" value="ChaB"/>
    <property type="match status" value="1"/>
</dbReference>
<dbReference type="InterPro" id="IPR009317">
    <property type="entry name" value="ChaB"/>
</dbReference>
<dbReference type="Pfam" id="PF06150">
    <property type="entry name" value="ChaB"/>
    <property type="match status" value="1"/>
</dbReference>
<dbReference type="RefSeq" id="YP_001650943.1">
    <property type="nucleotide sequence ID" value="NC_010276.1"/>
</dbReference>
<evidence type="ECO:0000256" key="1">
    <source>
        <dbReference type="SAM" id="MobiDB-lite"/>
    </source>
</evidence>
<dbReference type="KEGG" id="vg:5850477"/>
<evidence type="ECO:0000313" key="2">
    <source>
        <dbReference type="EMBL" id="ABY65759.1"/>
    </source>
</evidence>
<evidence type="ECO:0000313" key="3">
    <source>
        <dbReference type="Proteomes" id="UP000203316"/>
    </source>
</evidence>
<feature type="compositionally biased region" description="Acidic residues" evidence="1">
    <location>
        <begin position="71"/>
        <end position="81"/>
    </location>
</feature>
<dbReference type="InterPro" id="IPR037205">
    <property type="entry name" value="ChaB_sf"/>
</dbReference>
<organism evidence="2 3">
    <name type="scientific">Orgyia leucostigma nucleopolyhedrovirus</name>
    <dbReference type="NCBI Taxonomy" id="490711"/>
    <lineage>
        <taxon>Viruses</taxon>
        <taxon>Viruses incertae sedis</taxon>
        <taxon>Naldaviricetes</taxon>
        <taxon>Lefavirales</taxon>
        <taxon>Baculoviridae</taxon>
        <taxon>Alphabaculovirus</taxon>
        <taxon>Alphabaculovirus orleucostigmae</taxon>
    </lineage>
</organism>
<proteinExistence type="predicted"/>
<dbReference type="GeneID" id="5850477"/>
<dbReference type="OrthoDB" id="27883at10239"/>
<feature type="region of interest" description="Disordered" evidence="1">
    <location>
        <begin position="71"/>
        <end position="104"/>
    </location>
</feature>
<name>B0FDQ1_9ABAC</name>
<sequence>MKSINICDLPRLTSALPYHGKRIFFKFYNRGIRMGLSAESARRVAWVAVKRKYYKVDGCWLPYLDDNDFDTTDDDDDDNDNNDNFKVSDFETTTTSSSSSDDEE</sequence>
<protein>
    <submittedName>
        <fullName evidence="2">ChaB2</fullName>
    </submittedName>
</protein>
<gene>
    <name evidence="2" type="primary">chaB2</name>
</gene>
<dbReference type="SUPFAM" id="SSF140376">
    <property type="entry name" value="ChaB-like"/>
    <property type="match status" value="1"/>
</dbReference>
<accession>B0FDQ1</accession>